<dbReference type="EMBL" id="CABPRJ010001896">
    <property type="protein sequence ID" value="VVC39587.1"/>
    <property type="molecule type" value="Genomic_DNA"/>
</dbReference>
<protein>
    <submittedName>
        <fullName evidence="1">Uncharacterized protein</fullName>
    </submittedName>
</protein>
<evidence type="ECO:0000313" key="1">
    <source>
        <dbReference type="EMBL" id="VVC39587.1"/>
    </source>
</evidence>
<dbReference type="OrthoDB" id="6628121at2759"/>
<dbReference type="Proteomes" id="UP000325440">
    <property type="component" value="Unassembled WGS sequence"/>
</dbReference>
<reference evidence="1 2" key="1">
    <citation type="submission" date="2019-08" db="EMBL/GenBank/DDBJ databases">
        <authorList>
            <person name="Alioto T."/>
            <person name="Alioto T."/>
            <person name="Gomez Garrido J."/>
        </authorList>
    </citation>
    <scope>NUCLEOTIDE SEQUENCE [LARGE SCALE GENOMIC DNA]</scope>
</reference>
<accession>A0A5E4N6L9</accession>
<dbReference type="AlphaFoldDB" id="A0A5E4N6L9"/>
<gene>
    <name evidence="1" type="ORF">CINCED_3A014567</name>
</gene>
<proteinExistence type="predicted"/>
<dbReference type="InterPro" id="IPR052958">
    <property type="entry name" value="IFN-induced_PKR_regulator"/>
</dbReference>
<sequence>MVYELRGAVSEIIKVASNARRKICWASVGLCETKLVVKHEEVMGFKQDMHKIIDALLETWRDFNTSGEAKSLLIILCDSEIIVSLCSLSHMLSYSFPLSKFFQKNSIDLHAAANIMKDILNILSECRENVSTQFTEIYKSSESMAKTQKVDLKITRNYSRQTNRTNYPTNITVEYYKLT</sequence>
<name>A0A5E4N6L9_9HEMI</name>
<dbReference type="PANTHER" id="PTHR46289:SF14">
    <property type="entry name" value="DUF4371 DOMAIN-CONTAINING PROTEIN"/>
    <property type="match status" value="1"/>
</dbReference>
<evidence type="ECO:0000313" key="2">
    <source>
        <dbReference type="Proteomes" id="UP000325440"/>
    </source>
</evidence>
<organism evidence="1 2">
    <name type="scientific">Cinara cedri</name>
    <dbReference type="NCBI Taxonomy" id="506608"/>
    <lineage>
        <taxon>Eukaryota</taxon>
        <taxon>Metazoa</taxon>
        <taxon>Ecdysozoa</taxon>
        <taxon>Arthropoda</taxon>
        <taxon>Hexapoda</taxon>
        <taxon>Insecta</taxon>
        <taxon>Pterygota</taxon>
        <taxon>Neoptera</taxon>
        <taxon>Paraneoptera</taxon>
        <taxon>Hemiptera</taxon>
        <taxon>Sternorrhyncha</taxon>
        <taxon>Aphidomorpha</taxon>
        <taxon>Aphidoidea</taxon>
        <taxon>Aphididae</taxon>
        <taxon>Lachninae</taxon>
        <taxon>Cinara</taxon>
    </lineage>
</organism>
<dbReference type="PANTHER" id="PTHR46289">
    <property type="entry name" value="52 KDA REPRESSOR OF THE INHIBITOR OF THE PROTEIN KINASE-LIKE PROTEIN-RELATED"/>
    <property type="match status" value="1"/>
</dbReference>
<keyword evidence="2" id="KW-1185">Reference proteome</keyword>